<dbReference type="InterPro" id="IPR036236">
    <property type="entry name" value="Znf_C2H2_sf"/>
</dbReference>
<keyword evidence="11" id="KW-0539">Nucleus</keyword>
<keyword evidence="7" id="KW-0805">Transcription regulation</keyword>
<evidence type="ECO:0000256" key="15">
    <source>
        <dbReference type="SAM" id="MobiDB-lite"/>
    </source>
</evidence>
<evidence type="ECO:0000256" key="5">
    <source>
        <dbReference type="ARBA" id="ARBA00022833"/>
    </source>
</evidence>
<sequence length="387" mass="42222">MRRKFFSNEFIPNPRPSSQPPSISSHLKHTLTLRGYTVSRNIRLLVSRLNFGISGGISPIGLGIALDNTFGQLRAFPPATTLPSQLIPETPTPAFALPYGDYSSGPCYQPVYNGLHTSPSDTPLGFYSPTPMSTSPSYNSTMGVGPDQHAFQGQMTDIWMHTPCSGPTTPSDALSVTRAGTVGQWGHSVFPNDCIPSSMATLSVNDPIYFETMESQIGYNGPSGQISNTGQFVAPPQQATGEGMATGEGIPEDITMMIKREVSPDKWVSASGLKCPKCGAMFTRRSNCKEHQKMHNPQWKHNHPCDDCPKTFGRSSDLKRHMKTVHLGHRKYSCDSCDARFSRQDSLARHMCADKTRNGKSTGRDGPSSLGREPRQRSSNHSLSAGQ</sequence>
<dbReference type="FunFam" id="3.30.160.60:FF:000446">
    <property type="entry name" value="Zinc finger protein"/>
    <property type="match status" value="1"/>
</dbReference>
<proteinExistence type="predicted"/>
<evidence type="ECO:0000256" key="10">
    <source>
        <dbReference type="ARBA" id="ARBA00023163"/>
    </source>
</evidence>
<dbReference type="SMART" id="SM00355">
    <property type="entry name" value="ZnF_C2H2"/>
    <property type="match status" value="3"/>
</dbReference>
<feature type="domain" description="C2H2-type" evidence="16">
    <location>
        <begin position="303"/>
        <end position="331"/>
    </location>
</feature>
<keyword evidence="3" id="KW-0677">Repeat</keyword>
<evidence type="ECO:0000256" key="2">
    <source>
        <dbReference type="ARBA" id="ARBA00022723"/>
    </source>
</evidence>
<evidence type="ECO:0000256" key="8">
    <source>
        <dbReference type="ARBA" id="ARBA00023125"/>
    </source>
</evidence>
<feature type="region of interest" description="Disordered" evidence="15">
    <location>
        <begin position="1"/>
        <end position="25"/>
    </location>
</feature>
<feature type="domain" description="C2H2-type" evidence="16">
    <location>
        <begin position="332"/>
        <end position="362"/>
    </location>
</feature>
<dbReference type="GO" id="GO:0005667">
    <property type="term" value="C:transcription regulator complex"/>
    <property type="evidence" value="ECO:0007669"/>
    <property type="project" value="TreeGrafter"/>
</dbReference>
<dbReference type="PANTHER" id="PTHR14003">
    <property type="entry name" value="TRANSCRIPTIONAL REPRESSOR PROTEIN YY"/>
    <property type="match status" value="1"/>
</dbReference>
<keyword evidence="4 14" id="KW-0863">Zinc-finger</keyword>
<dbReference type="RefSeq" id="XP_056517412.1">
    <property type="nucleotide sequence ID" value="XM_056671039.1"/>
</dbReference>
<dbReference type="InterPro" id="IPR013087">
    <property type="entry name" value="Znf_C2H2_type"/>
</dbReference>
<evidence type="ECO:0000256" key="4">
    <source>
        <dbReference type="ARBA" id="ARBA00022771"/>
    </source>
</evidence>
<keyword evidence="8" id="KW-0238">DNA-binding</keyword>
<dbReference type="GO" id="GO:0005634">
    <property type="term" value="C:nucleus"/>
    <property type="evidence" value="ECO:0007669"/>
    <property type="project" value="UniProtKB-SubCell"/>
</dbReference>
<feature type="compositionally biased region" description="Polar residues" evidence="15">
    <location>
        <begin position="377"/>
        <end position="387"/>
    </location>
</feature>
<dbReference type="GO" id="GO:0008270">
    <property type="term" value="F:zinc ion binding"/>
    <property type="evidence" value="ECO:0007669"/>
    <property type="project" value="UniProtKB-KW"/>
</dbReference>
<keyword evidence="18" id="KW-1185">Reference proteome</keyword>
<dbReference type="AlphaFoldDB" id="A0A9W9KVA9"/>
<evidence type="ECO:0000256" key="7">
    <source>
        <dbReference type="ARBA" id="ARBA00023015"/>
    </source>
</evidence>
<dbReference type="SUPFAM" id="SSF57667">
    <property type="entry name" value="beta-beta-alpha zinc fingers"/>
    <property type="match status" value="2"/>
</dbReference>
<evidence type="ECO:0000256" key="9">
    <source>
        <dbReference type="ARBA" id="ARBA00023159"/>
    </source>
</evidence>
<dbReference type="OrthoDB" id="6910977at2759"/>
<feature type="domain" description="C2H2-type" evidence="16">
    <location>
        <begin position="273"/>
        <end position="300"/>
    </location>
</feature>
<dbReference type="PROSITE" id="PS00028">
    <property type="entry name" value="ZINC_FINGER_C2H2_1"/>
    <property type="match status" value="2"/>
</dbReference>
<dbReference type="GeneID" id="81410210"/>
<dbReference type="GO" id="GO:0048315">
    <property type="term" value="P:conidium formation"/>
    <property type="evidence" value="ECO:0007669"/>
    <property type="project" value="UniProtKB-KW"/>
</dbReference>
<dbReference type="EMBL" id="JAPQKL010000008">
    <property type="protein sequence ID" value="KAJ5120908.1"/>
    <property type="molecule type" value="Genomic_DNA"/>
</dbReference>
<dbReference type="GO" id="GO:0000978">
    <property type="term" value="F:RNA polymerase II cis-regulatory region sequence-specific DNA binding"/>
    <property type="evidence" value="ECO:0007669"/>
    <property type="project" value="TreeGrafter"/>
</dbReference>
<dbReference type="GO" id="GO:0030435">
    <property type="term" value="P:sporulation resulting in formation of a cellular spore"/>
    <property type="evidence" value="ECO:0007669"/>
    <property type="project" value="UniProtKB-KW"/>
</dbReference>
<dbReference type="PROSITE" id="PS50157">
    <property type="entry name" value="ZINC_FINGER_C2H2_2"/>
    <property type="match status" value="3"/>
</dbReference>
<reference evidence="17" key="2">
    <citation type="journal article" date="2023" name="IMA Fungus">
        <title>Comparative genomic study of the Penicillium genus elucidates a diverse pangenome and 15 lateral gene transfer events.</title>
        <authorList>
            <person name="Petersen C."/>
            <person name="Sorensen T."/>
            <person name="Nielsen M.R."/>
            <person name="Sondergaard T.E."/>
            <person name="Sorensen J.L."/>
            <person name="Fitzpatrick D.A."/>
            <person name="Frisvad J.C."/>
            <person name="Nielsen K.L."/>
        </authorList>
    </citation>
    <scope>NUCLEOTIDE SEQUENCE</scope>
    <source>
        <strain evidence="17">IBT 22155</strain>
    </source>
</reference>
<dbReference type="Pfam" id="PF00096">
    <property type="entry name" value="zf-C2H2"/>
    <property type="match status" value="3"/>
</dbReference>
<keyword evidence="12" id="KW-0183">Conidiation</keyword>
<reference evidence="17" key="1">
    <citation type="submission" date="2022-11" db="EMBL/GenBank/DDBJ databases">
        <authorList>
            <person name="Petersen C."/>
        </authorList>
    </citation>
    <scope>NUCLEOTIDE SEQUENCE</scope>
    <source>
        <strain evidence="17">IBT 22155</strain>
    </source>
</reference>
<keyword evidence="5" id="KW-0862">Zinc</keyword>
<keyword evidence="6" id="KW-0749">Sporulation</keyword>
<comment type="subcellular location">
    <subcellularLocation>
        <location evidence="1">Nucleus</location>
    </subcellularLocation>
</comment>
<evidence type="ECO:0000313" key="17">
    <source>
        <dbReference type="EMBL" id="KAJ5120908.1"/>
    </source>
</evidence>
<protein>
    <recommendedName>
        <fullName evidence="13">C2H2 type master regulator of conidiophore development brlA</fullName>
    </recommendedName>
</protein>
<keyword evidence="10" id="KW-0804">Transcription</keyword>
<evidence type="ECO:0000256" key="12">
    <source>
        <dbReference type="ARBA" id="ARBA00023321"/>
    </source>
</evidence>
<keyword evidence="9" id="KW-0010">Activator</keyword>
<evidence type="ECO:0000256" key="14">
    <source>
        <dbReference type="PROSITE-ProRule" id="PRU00042"/>
    </source>
</evidence>
<accession>A0A9W9KVA9</accession>
<keyword evidence="2" id="KW-0479">Metal-binding</keyword>
<dbReference type="GO" id="GO:0000981">
    <property type="term" value="F:DNA-binding transcription factor activity, RNA polymerase II-specific"/>
    <property type="evidence" value="ECO:0007669"/>
    <property type="project" value="TreeGrafter"/>
</dbReference>
<feature type="region of interest" description="Disordered" evidence="15">
    <location>
        <begin position="352"/>
        <end position="387"/>
    </location>
</feature>
<evidence type="ECO:0000256" key="11">
    <source>
        <dbReference type="ARBA" id="ARBA00023242"/>
    </source>
</evidence>
<dbReference type="Gene3D" id="3.30.160.60">
    <property type="entry name" value="Classic Zinc Finger"/>
    <property type="match status" value="2"/>
</dbReference>
<dbReference type="GO" id="GO:0000785">
    <property type="term" value="C:chromatin"/>
    <property type="evidence" value="ECO:0007669"/>
    <property type="project" value="TreeGrafter"/>
</dbReference>
<evidence type="ECO:0000256" key="1">
    <source>
        <dbReference type="ARBA" id="ARBA00004123"/>
    </source>
</evidence>
<dbReference type="PANTHER" id="PTHR14003:SF19">
    <property type="entry name" value="YY2 TRANSCRIPTION FACTOR"/>
    <property type="match status" value="1"/>
</dbReference>
<dbReference type="Proteomes" id="UP001149079">
    <property type="component" value="Unassembled WGS sequence"/>
</dbReference>
<evidence type="ECO:0000256" key="6">
    <source>
        <dbReference type="ARBA" id="ARBA00022969"/>
    </source>
</evidence>
<name>A0A9W9KVA9_9EURO</name>
<organism evidence="17 18">
    <name type="scientific">Penicillium bovifimosum</name>
    <dbReference type="NCBI Taxonomy" id="126998"/>
    <lineage>
        <taxon>Eukaryota</taxon>
        <taxon>Fungi</taxon>
        <taxon>Dikarya</taxon>
        <taxon>Ascomycota</taxon>
        <taxon>Pezizomycotina</taxon>
        <taxon>Eurotiomycetes</taxon>
        <taxon>Eurotiomycetidae</taxon>
        <taxon>Eurotiales</taxon>
        <taxon>Aspergillaceae</taxon>
        <taxon>Penicillium</taxon>
    </lineage>
</organism>
<evidence type="ECO:0000313" key="18">
    <source>
        <dbReference type="Proteomes" id="UP001149079"/>
    </source>
</evidence>
<gene>
    <name evidence="17" type="ORF">N7515_010296</name>
</gene>
<evidence type="ECO:0000256" key="13">
    <source>
        <dbReference type="ARBA" id="ARBA00044085"/>
    </source>
</evidence>
<evidence type="ECO:0000259" key="16">
    <source>
        <dbReference type="PROSITE" id="PS50157"/>
    </source>
</evidence>
<comment type="caution">
    <text evidence="17">The sequence shown here is derived from an EMBL/GenBank/DDBJ whole genome shotgun (WGS) entry which is preliminary data.</text>
</comment>
<evidence type="ECO:0000256" key="3">
    <source>
        <dbReference type="ARBA" id="ARBA00022737"/>
    </source>
</evidence>